<accession>A0A7W4Z030</accession>
<dbReference type="AlphaFoldDB" id="A0A7W4Z030"/>
<dbReference type="Gene3D" id="3.10.450.50">
    <property type="match status" value="1"/>
</dbReference>
<proteinExistence type="predicted"/>
<comment type="caution">
    <text evidence="2">The sequence shown here is derived from an EMBL/GenBank/DDBJ whole genome shotgun (WGS) entry which is preliminary data.</text>
</comment>
<keyword evidence="3" id="KW-1185">Reference proteome</keyword>
<reference evidence="2 3" key="1">
    <citation type="submission" date="2020-08" db="EMBL/GenBank/DDBJ databases">
        <title>The Agave Microbiome: Exploring the role of microbial communities in plant adaptations to desert environments.</title>
        <authorList>
            <person name="Partida-Martinez L.P."/>
        </authorList>
    </citation>
    <scope>NUCLEOTIDE SEQUENCE [LARGE SCALE GENOMIC DNA]</scope>
    <source>
        <strain evidence="2 3">AT3.9</strain>
    </source>
</reference>
<sequence>MAKGQEADPTEVVNRQLNAYNAKNIDAFMACWGEDAQYFAFPSNLLAEGAQQIRERYVVRFKEPNLFGQLIHRMNVGNLVIDREVVTRTFPDGPGRVDVIAIYEVDGGKITKAWFKMGAPVLDGASQA</sequence>
<organism evidence="2 3">
    <name type="scientific">Microvirga lupini</name>
    <dbReference type="NCBI Taxonomy" id="420324"/>
    <lineage>
        <taxon>Bacteria</taxon>
        <taxon>Pseudomonadati</taxon>
        <taxon>Pseudomonadota</taxon>
        <taxon>Alphaproteobacteria</taxon>
        <taxon>Hyphomicrobiales</taxon>
        <taxon>Methylobacteriaceae</taxon>
        <taxon>Microvirga</taxon>
    </lineage>
</organism>
<dbReference type="EMBL" id="JACHWB010000012">
    <property type="protein sequence ID" value="MBB3021623.1"/>
    <property type="molecule type" value="Genomic_DNA"/>
</dbReference>
<evidence type="ECO:0000313" key="2">
    <source>
        <dbReference type="EMBL" id="MBB3021623.1"/>
    </source>
</evidence>
<dbReference type="RefSeq" id="WP_183454649.1">
    <property type="nucleotide sequence ID" value="NZ_JACHWB010000012.1"/>
</dbReference>
<dbReference type="SUPFAM" id="SSF54427">
    <property type="entry name" value="NTF2-like"/>
    <property type="match status" value="1"/>
</dbReference>
<dbReference type="InterPro" id="IPR037401">
    <property type="entry name" value="SnoaL-like"/>
</dbReference>
<feature type="domain" description="SnoaL-like" evidence="1">
    <location>
        <begin position="13"/>
        <end position="112"/>
    </location>
</feature>
<name>A0A7W4Z030_9HYPH</name>
<protein>
    <recommendedName>
        <fullName evidence="1">SnoaL-like domain-containing protein</fullName>
    </recommendedName>
</protein>
<evidence type="ECO:0000313" key="3">
    <source>
        <dbReference type="Proteomes" id="UP000532010"/>
    </source>
</evidence>
<dbReference type="PIRSF" id="PIRSF030561">
    <property type="entry name" value="UCP030561"/>
    <property type="match status" value="1"/>
</dbReference>
<dbReference type="InterPro" id="IPR032710">
    <property type="entry name" value="NTF2-like_dom_sf"/>
</dbReference>
<evidence type="ECO:0000259" key="1">
    <source>
        <dbReference type="Pfam" id="PF12680"/>
    </source>
</evidence>
<gene>
    <name evidence="2" type="ORF">FHR70_004725</name>
</gene>
<dbReference type="Pfam" id="PF12680">
    <property type="entry name" value="SnoaL_2"/>
    <property type="match status" value="1"/>
</dbReference>
<dbReference type="InterPro" id="IPR008317">
    <property type="entry name" value="UCP030561"/>
</dbReference>
<dbReference type="Proteomes" id="UP000532010">
    <property type="component" value="Unassembled WGS sequence"/>
</dbReference>